<reference evidence="1" key="1">
    <citation type="submission" date="2014-11" db="EMBL/GenBank/DDBJ databases">
        <authorList>
            <person name="Amaro Gonzalez C."/>
        </authorList>
    </citation>
    <scope>NUCLEOTIDE SEQUENCE</scope>
</reference>
<organism evidence="1">
    <name type="scientific">Anguilla anguilla</name>
    <name type="common">European freshwater eel</name>
    <name type="synonym">Muraena anguilla</name>
    <dbReference type="NCBI Taxonomy" id="7936"/>
    <lineage>
        <taxon>Eukaryota</taxon>
        <taxon>Metazoa</taxon>
        <taxon>Chordata</taxon>
        <taxon>Craniata</taxon>
        <taxon>Vertebrata</taxon>
        <taxon>Euteleostomi</taxon>
        <taxon>Actinopterygii</taxon>
        <taxon>Neopterygii</taxon>
        <taxon>Teleostei</taxon>
        <taxon>Anguilliformes</taxon>
        <taxon>Anguillidae</taxon>
        <taxon>Anguilla</taxon>
    </lineage>
</organism>
<dbReference type="AlphaFoldDB" id="A0A0E9T3M3"/>
<name>A0A0E9T3M3_ANGAN</name>
<accession>A0A0E9T3M3</accession>
<sequence length="23" mass="2778">MHLSIYLSIDAHLSMYMVQLIWI</sequence>
<dbReference type="EMBL" id="GBXM01061002">
    <property type="protein sequence ID" value="JAH47575.1"/>
    <property type="molecule type" value="Transcribed_RNA"/>
</dbReference>
<evidence type="ECO:0000313" key="1">
    <source>
        <dbReference type="EMBL" id="JAH47575.1"/>
    </source>
</evidence>
<reference evidence="1" key="2">
    <citation type="journal article" date="2015" name="Fish Shellfish Immunol.">
        <title>Early steps in the European eel (Anguilla anguilla)-Vibrio vulnificus interaction in the gills: Role of the RtxA13 toxin.</title>
        <authorList>
            <person name="Callol A."/>
            <person name="Pajuelo D."/>
            <person name="Ebbesson L."/>
            <person name="Teles M."/>
            <person name="MacKenzie S."/>
            <person name="Amaro C."/>
        </authorList>
    </citation>
    <scope>NUCLEOTIDE SEQUENCE</scope>
</reference>
<proteinExistence type="predicted"/>
<protein>
    <submittedName>
        <fullName evidence="1">Uncharacterized protein</fullName>
    </submittedName>
</protein>